<gene>
    <name evidence="2" type="ORF">GSI_00154</name>
</gene>
<protein>
    <submittedName>
        <fullName evidence="2">Uncharacterized protein</fullName>
    </submittedName>
</protein>
<comment type="caution">
    <text evidence="2">The sequence shown here is derived from an EMBL/GenBank/DDBJ whole genome shotgun (WGS) entry which is preliminary data.</text>
</comment>
<dbReference type="Proteomes" id="UP000230002">
    <property type="component" value="Unassembled WGS sequence"/>
</dbReference>
<dbReference type="EMBL" id="AYKW01000001">
    <property type="protein sequence ID" value="PIL36465.1"/>
    <property type="molecule type" value="Genomic_DNA"/>
</dbReference>
<organism evidence="2 3">
    <name type="scientific">Ganoderma sinense ZZ0214-1</name>
    <dbReference type="NCBI Taxonomy" id="1077348"/>
    <lineage>
        <taxon>Eukaryota</taxon>
        <taxon>Fungi</taxon>
        <taxon>Dikarya</taxon>
        <taxon>Basidiomycota</taxon>
        <taxon>Agaricomycotina</taxon>
        <taxon>Agaricomycetes</taxon>
        <taxon>Polyporales</taxon>
        <taxon>Polyporaceae</taxon>
        <taxon>Ganoderma</taxon>
    </lineage>
</organism>
<evidence type="ECO:0000313" key="3">
    <source>
        <dbReference type="Proteomes" id="UP000230002"/>
    </source>
</evidence>
<evidence type="ECO:0000256" key="1">
    <source>
        <dbReference type="SAM" id="MobiDB-lite"/>
    </source>
</evidence>
<reference evidence="2 3" key="1">
    <citation type="journal article" date="2015" name="Sci. Rep.">
        <title>Chromosome-level genome map provides insights into diverse defense mechanisms in the medicinal fungus Ganoderma sinense.</title>
        <authorList>
            <person name="Zhu Y."/>
            <person name="Xu J."/>
            <person name="Sun C."/>
            <person name="Zhou S."/>
            <person name="Xu H."/>
            <person name="Nelson D.R."/>
            <person name="Qian J."/>
            <person name="Song J."/>
            <person name="Luo H."/>
            <person name="Xiang L."/>
            <person name="Li Y."/>
            <person name="Xu Z."/>
            <person name="Ji A."/>
            <person name="Wang L."/>
            <person name="Lu S."/>
            <person name="Hayward A."/>
            <person name="Sun W."/>
            <person name="Li X."/>
            <person name="Schwartz D.C."/>
            <person name="Wang Y."/>
            <person name="Chen S."/>
        </authorList>
    </citation>
    <scope>NUCLEOTIDE SEQUENCE [LARGE SCALE GENOMIC DNA]</scope>
    <source>
        <strain evidence="2 3">ZZ0214-1</strain>
    </source>
</reference>
<name>A0A2G8SRR5_9APHY</name>
<accession>A0A2G8SRR5</accession>
<sequence>MCDFDESLLRPGAFARTPFGTPFFALVTDPETDTSELGKLEVGGRLRQELAAWERIQRTRKLKVLMDNKRTDQIAEEAPNTGHRVHRRGSHNFFEFVDRDDNRPDTATATTEESEAGADIDSEIDGFVLINRNHATGTVFWNQRTHSTRSSRVRVRPRCHHHKYQLELELVDEDEEGVDPWAAFMDLLRPVGEMDW</sequence>
<keyword evidence="3" id="KW-1185">Reference proteome</keyword>
<proteinExistence type="predicted"/>
<evidence type="ECO:0000313" key="2">
    <source>
        <dbReference type="EMBL" id="PIL36465.1"/>
    </source>
</evidence>
<dbReference type="AlphaFoldDB" id="A0A2G8SRR5"/>
<feature type="region of interest" description="Disordered" evidence="1">
    <location>
        <begin position="96"/>
        <end position="118"/>
    </location>
</feature>